<dbReference type="AlphaFoldDB" id="A0A8J3B549"/>
<gene>
    <name evidence="1" type="ORF">GCM10010123_16300</name>
</gene>
<organism evidence="1 2">
    <name type="scientific">Pilimelia anulata</name>
    <dbReference type="NCBI Taxonomy" id="53371"/>
    <lineage>
        <taxon>Bacteria</taxon>
        <taxon>Bacillati</taxon>
        <taxon>Actinomycetota</taxon>
        <taxon>Actinomycetes</taxon>
        <taxon>Micromonosporales</taxon>
        <taxon>Micromonosporaceae</taxon>
        <taxon>Pilimelia</taxon>
    </lineage>
</organism>
<evidence type="ECO:0000313" key="1">
    <source>
        <dbReference type="EMBL" id="GGJ87444.1"/>
    </source>
</evidence>
<reference evidence="1" key="2">
    <citation type="submission" date="2020-09" db="EMBL/GenBank/DDBJ databases">
        <authorList>
            <person name="Sun Q."/>
            <person name="Ohkuma M."/>
        </authorList>
    </citation>
    <scope>NUCLEOTIDE SEQUENCE</scope>
    <source>
        <strain evidence="1">JCM 3090</strain>
    </source>
</reference>
<keyword evidence="2" id="KW-1185">Reference proteome</keyword>
<dbReference type="EMBL" id="BMQB01000003">
    <property type="protein sequence ID" value="GGJ87444.1"/>
    <property type="molecule type" value="Genomic_DNA"/>
</dbReference>
<proteinExistence type="predicted"/>
<dbReference type="Proteomes" id="UP000649739">
    <property type="component" value="Unassembled WGS sequence"/>
</dbReference>
<sequence length="125" mass="13528">MNPGEDIFRELRRRARSDGARAGGPTPTAAYLIRHGLESFLDRLTHTPHAPDFVLKGGILLAAYDIRRPTRDIDAEAVGAPVTKAHIEQVVRDVAAVDAPDGMVFDLLPSMSGRFARTLGIPASE</sequence>
<evidence type="ECO:0000313" key="2">
    <source>
        <dbReference type="Proteomes" id="UP000649739"/>
    </source>
</evidence>
<protein>
    <submittedName>
        <fullName evidence="1">Uncharacterized protein</fullName>
    </submittedName>
</protein>
<accession>A0A8J3B549</accession>
<dbReference type="RefSeq" id="WP_229783433.1">
    <property type="nucleotide sequence ID" value="NZ_BMQB01000003.1"/>
</dbReference>
<name>A0A8J3B549_9ACTN</name>
<comment type="caution">
    <text evidence="1">The sequence shown here is derived from an EMBL/GenBank/DDBJ whole genome shotgun (WGS) entry which is preliminary data.</text>
</comment>
<dbReference type="InterPro" id="IPR014942">
    <property type="entry name" value="AbiEii"/>
</dbReference>
<dbReference type="Pfam" id="PF08843">
    <property type="entry name" value="AbiEii"/>
    <property type="match status" value="1"/>
</dbReference>
<reference evidence="1" key="1">
    <citation type="journal article" date="2014" name="Int. J. Syst. Evol. Microbiol.">
        <title>Complete genome sequence of Corynebacterium casei LMG S-19264T (=DSM 44701T), isolated from a smear-ripened cheese.</title>
        <authorList>
            <consortium name="US DOE Joint Genome Institute (JGI-PGF)"/>
            <person name="Walter F."/>
            <person name="Albersmeier A."/>
            <person name="Kalinowski J."/>
            <person name="Ruckert C."/>
        </authorList>
    </citation>
    <scope>NUCLEOTIDE SEQUENCE</scope>
    <source>
        <strain evidence="1">JCM 3090</strain>
    </source>
</reference>